<dbReference type="InParanoid" id="F6SD85"/>
<evidence type="ECO:0000313" key="4">
    <source>
        <dbReference type="Proteomes" id="UP000008144"/>
    </source>
</evidence>
<dbReference type="GO" id="GO:0005634">
    <property type="term" value="C:nucleus"/>
    <property type="evidence" value="ECO:0000318"/>
    <property type="project" value="GO_Central"/>
</dbReference>
<dbReference type="SMR" id="F6SD85"/>
<dbReference type="Ensembl" id="ENSCINT00000021107.3">
    <property type="protein sequence ID" value="ENSCINP00000021107.3"/>
    <property type="gene ID" value="ENSCING00000010654.3"/>
</dbReference>
<dbReference type="Proteomes" id="UP000008144">
    <property type="component" value="Chromosome 1"/>
</dbReference>
<dbReference type="RefSeq" id="NP_001072010.2">
    <property type="nucleotide sequence ID" value="NM_001078542.2"/>
</dbReference>
<dbReference type="EMBL" id="EAAA01000151">
    <property type="status" value="NOT_ANNOTATED_CDS"/>
    <property type="molecule type" value="Genomic_DNA"/>
</dbReference>
<gene>
    <name evidence="3" type="primary">yb1/2/3</name>
</gene>
<proteinExistence type="predicted"/>
<organism evidence="3 4">
    <name type="scientific">Ciona intestinalis</name>
    <name type="common">Transparent sea squirt</name>
    <name type="synonym">Ascidia intestinalis</name>
    <dbReference type="NCBI Taxonomy" id="7719"/>
    <lineage>
        <taxon>Eukaryota</taxon>
        <taxon>Metazoa</taxon>
        <taxon>Chordata</taxon>
        <taxon>Tunicata</taxon>
        <taxon>Ascidiacea</taxon>
        <taxon>Phlebobranchia</taxon>
        <taxon>Cionidae</taxon>
        <taxon>Ciona</taxon>
    </lineage>
</organism>
<dbReference type="GeneID" id="778990"/>
<dbReference type="SMART" id="SM00357">
    <property type="entry name" value="CSP"/>
    <property type="match status" value="1"/>
</dbReference>
<dbReference type="InterPro" id="IPR002059">
    <property type="entry name" value="CSP_DNA-bd"/>
</dbReference>
<dbReference type="OMA" id="RYYRRPF"/>
<dbReference type="GO" id="GO:0003676">
    <property type="term" value="F:nucleic acid binding"/>
    <property type="evidence" value="ECO:0000318"/>
    <property type="project" value="GO_Central"/>
</dbReference>
<feature type="domain" description="CSD" evidence="2">
    <location>
        <begin position="25"/>
        <end position="95"/>
    </location>
</feature>
<dbReference type="GeneTree" id="ENSGT00940000159340"/>
<feature type="compositionally biased region" description="Basic residues" evidence="1">
    <location>
        <begin position="272"/>
        <end position="287"/>
    </location>
</feature>
<feature type="compositionally biased region" description="Basic residues" evidence="1">
    <location>
        <begin position="233"/>
        <end position="246"/>
    </location>
</feature>
<evidence type="ECO:0000313" key="3">
    <source>
        <dbReference type="Ensembl" id="ENSCINP00000021107.3"/>
    </source>
</evidence>
<dbReference type="InterPro" id="IPR011129">
    <property type="entry name" value="CSD"/>
</dbReference>
<sequence length="320" mass="36730">MSEQAGQLEQVTENAPVERKVLASHCSGVVKWFNVRNGYGFVNRDDNKEDVFIHQTAIIKNNPKKYLRSVGDGENVEFDVVEGEKGLPEAANVTGPNGEPVKGSKYAADRRRYKPRYKPRPKEHTPEGNENQEGETENVSPEGMARNQQRPRRYYRRPFWIRRGPRKPQQIKGEDGENERAEDGDPEQKPEQRRRPRKPRPRRPRREPEEGEAKENGVVADHVEGEDGEQPQRQRRPRKPRYRPKRSPQDGEAEVNGEVPRENGEEGEQRPARRRRPRNRPKGPRRPKPTENENGNAVPNGQENADAPVAQSQVPVPKSE</sequence>
<keyword evidence="4" id="KW-1185">Reference proteome</keyword>
<dbReference type="STRING" id="7719.ENSCINP00000021107"/>
<dbReference type="AlphaFoldDB" id="F6SD85"/>
<dbReference type="Pfam" id="PF00313">
    <property type="entry name" value="CSD"/>
    <property type="match status" value="1"/>
</dbReference>
<feature type="compositionally biased region" description="Basic residues" evidence="1">
    <location>
        <begin position="149"/>
        <end position="166"/>
    </location>
</feature>
<dbReference type="PRINTS" id="PR00050">
    <property type="entry name" value="COLDSHOCK"/>
</dbReference>
<name>F6SD85_CIOIN</name>
<dbReference type="FunFam" id="2.40.50.140:FF:000274">
    <property type="entry name" value="Mitochondrial RNA binding protein"/>
    <property type="match status" value="1"/>
</dbReference>
<feature type="compositionally biased region" description="Polar residues" evidence="1">
    <location>
        <begin position="292"/>
        <end position="303"/>
    </location>
</feature>
<accession>F6SD85</accession>
<protein>
    <submittedName>
        <fullName evidence="3">Y-box protein 1/2/3</fullName>
    </submittedName>
</protein>
<reference evidence="3" key="4">
    <citation type="submission" date="2025-09" db="UniProtKB">
        <authorList>
            <consortium name="Ensembl"/>
        </authorList>
    </citation>
    <scope>IDENTIFICATION</scope>
</reference>
<dbReference type="KEGG" id="cin:778990"/>
<dbReference type="PROSITE" id="PS51857">
    <property type="entry name" value="CSD_2"/>
    <property type="match status" value="1"/>
</dbReference>
<dbReference type="CDD" id="cd04458">
    <property type="entry name" value="CSP_CDS"/>
    <property type="match status" value="1"/>
</dbReference>
<reference evidence="4" key="1">
    <citation type="journal article" date="2002" name="Science">
        <title>The draft genome of Ciona intestinalis: insights into chordate and vertebrate origins.</title>
        <authorList>
            <person name="Dehal P."/>
            <person name="Satou Y."/>
            <person name="Campbell R.K."/>
            <person name="Chapman J."/>
            <person name="Degnan B."/>
            <person name="De Tomaso A."/>
            <person name="Davidson B."/>
            <person name="Di Gregorio A."/>
            <person name="Gelpke M."/>
            <person name="Goodstein D.M."/>
            <person name="Harafuji N."/>
            <person name="Hastings K.E."/>
            <person name="Ho I."/>
            <person name="Hotta K."/>
            <person name="Huang W."/>
            <person name="Kawashima T."/>
            <person name="Lemaire P."/>
            <person name="Martinez D."/>
            <person name="Meinertzhagen I.A."/>
            <person name="Necula S."/>
            <person name="Nonaka M."/>
            <person name="Putnam N."/>
            <person name="Rash S."/>
            <person name="Saiga H."/>
            <person name="Satake M."/>
            <person name="Terry A."/>
            <person name="Yamada L."/>
            <person name="Wang H.G."/>
            <person name="Awazu S."/>
            <person name="Azumi K."/>
            <person name="Boore J."/>
            <person name="Branno M."/>
            <person name="Chin-Bow S."/>
            <person name="DeSantis R."/>
            <person name="Doyle S."/>
            <person name="Francino P."/>
            <person name="Keys D.N."/>
            <person name="Haga S."/>
            <person name="Hayashi H."/>
            <person name="Hino K."/>
            <person name="Imai K.S."/>
            <person name="Inaba K."/>
            <person name="Kano S."/>
            <person name="Kobayashi K."/>
            <person name="Kobayashi M."/>
            <person name="Lee B.I."/>
            <person name="Makabe K.W."/>
            <person name="Manohar C."/>
            <person name="Matassi G."/>
            <person name="Medina M."/>
            <person name="Mochizuki Y."/>
            <person name="Mount S."/>
            <person name="Morishita T."/>
            <person name="Miura S."/>
            <person name="Nakayama A."/>
            <person name="Nishizaka S."/>
            <person name="Nomoto H."/>
            <person name="Ohta F."/>
            <person name="Oishi K."/>
            <person name="Rigoutsos I."/>
            <person name="Sano M."/>
            <person name="Sasaki A."/>
            <person name="Sasakura Y."/>
            <person name="Shoguchi E."/>
            <person name="Shin-i T."/>
            <person name="Spagnuolo A."/>
            <person name="Stainier D."/>
            <person name="Suzuki M.M."/>
            <person name="Tassy O."/>
            <person name="Takatori N."/>
            <person name="Tokuoka M."/>
            <person name="Yagi K."/>
            <person name="Yoshizaki F."/>
            <person name="Wada S."/>
            <person name="Zhang C."/>
            <person name="Hyatt P.D."/>
            <person name="Larimer F."/>
            <person name="Detter C."/>
            <person name="Doggett N."/>
            <person name="Glavina T."/>
            <person name="Hawkins T."/>
            <person name="Richardson P."/>
            <person name="Lucas S."/>
            <person name="Kohara Y."/>
            <person name="Levine M."/>
            <person name="Satoh N."/>
            <person name="Rokhsar D.S."/>
        </authorList>
    </citation>
    <scope>NUCLEOTIDE SEQUENCE [LARGE SCALE GENOMIC DNA]</scope>
</reference>
<feature type="compositionally biased region" description="Basic and acidic residues" evidence="1">
    <location>
        <begin position="259"/>
        <end position="271"/>
    </location>
</feature>
<dbReference type="InterPro" id="IPR050181">
    <property type="entry name" value="Cold_shock_domain"/>
</dbReference>
<reference evidence="3" key="2">
    <citation type="journal article" date="2008" name="Genome Biol.">
        <title>Improved genome assembly and evidence-based global gene model set for the chordate Ciona intestinalis: new insight into intron and operon populations.</title>
        <authorList>
            <person name="Satou Y."/>
            <person name="Mineta K."/>
            <person name="Ogasawara M."/>
            <person name="Sasakura Y."/>
            <person name="Shoguchi E."/>
            <person name="Ueno K."/>
            <person name="Yamada L."/>
            <person name="Matsumoto J."/>
            <person name="Wasserscheid J."/>
            <person name="Dewar K."/>
            <person name="Wiley G.B."/>
            <person name="Macmil S.L."/>
            <person name="Roe B.A."/>
            <person name="Zeller R.W."/>
            <person name="Hastings K.E."/>
            <person name="Lemaire P."/>
            <person name="Lindquist E."/>
            <person name="Endo T."/>
            <person name="Hotta K."/>
            <person name="Inaba K."/>
        </authorList>
    </citation>
    <scope>NUCLEOTIDE SEQUENCE [LARGE SCALE GENOMIC DNA]</scope>
    <source>
        <strain evidence="3">wild type</strain>
    </source>
</reference>
<evidence type="ECO:0000256" key="1">
    <source>
        <dbReference type="SAM" id="MobiDB-lite"/>
    </source>
</evidence>
<feature type="region of interest" description="Disordered" evidence="1">
    <location>
        <begin position="88"/>
        <end position="320"/>
    </location>
</feature>
<dbReference type="HOGENOM" id="CLU_063071_0_0_1"/>
<evidence type="ECO:0000259" key="2">
    <source>
        <dbReference type="PROSITE" id="PS51857"/>
    </source>
</evidence>
<dbReference type="PANTHER" id="PTHR11544">
    <property type="entry name" value="COLD SHOCK DOMAIN CONTAINING PROTEINS"/>
    <property type="match status" value="1"/>
</dbReference>
<feature type="compositionally biased region" description="Basic residues" evidence="1">
    <location>
        <begin position="194"/>
        <end position="205"/>
    </location>
</feature>
<dbReference type="Gene3D" id="2.40.50.140">
    <property type="entry name" value="Nucleic acid-binding proteins"/>
    <property type="match status" value="1"/>
</dbReference>
<feature type="compositionally biased region" description="Basic and acidic residues" evidence="1">
    <location>
        <begin position="206"/>
        <end position="225"/>
    </location>
</feature>
<dbReference type="GO" id="GO:0010468">
    <property type="term" value="P:regulation of gene expression"/>
    <property type="evidence" value="ECO:0000318"/>
    <property type="project" value="GO_Central"/>
</dbReference>
<feature type="compositionally biased region" description="Basic and acidic residues" evidence="1">
    <location>
        <begin position="172"/>
        <end position="193"/>
    </location>
</feature>
<dbReference type="InterPro" id="IPR012340">
    <property type="entry name" value="NA-bd_OB-fold"/>
</dbReference>
<reference evidence="3" key="3">
    <citation type="submission" date="2025-08" db="UniProtKB">
        <authorList>
            <consortium name="Ensembl"/>
        </authorList>
    </citation>
    <scope>IDENTIFICATION</scope>
</reference>
<dbReference type="SUPFAM" id="SSF50249">
    <property type="entry name" value="Nucleic acid-binding proteins"/>
    <property type="match status" value="1"/>
</dbReference>
<dbReference type="CTD" id="778990"/>